<dbReference type="SUPFAM" id="SSF51905">
    <property type="entry name" value="FAD/NAD(P)-binding domain"/>
    <property type="match status" value="2"/>
</dbReference>
<dbReference type="EMBL" id="JAOPGA020001549">
    <property type="protein sequence ID" value="KAL0489353.1"/>
    <property type="molecule type" value="Genomic_DNA"/>
</dbReference>
<dbReference type="InterPro" id="IPR000960">
    <property type="entry name" value="Flavin_mOase"/>
</dbReference>
<dbReference type="InterPro" id="IPR020946">
    <property type="entry name" value="Flavin_mOase-like"/>
</dbReference>
<evidence type="ECO:0000256" key="5">
    <source>
        <dbReference type="ARBA" id="ARBA00023002"/>
    </source>
</evidence>
<keyword evidence="6" id="KW-0732">Signal</keyword>
<evidence type="ECO:0000256" key="1">
    <source>
        <dbReference type="ARBA" id="ARBA00009183"/>
    </source>
</evidence>
<proteinExistence type="inferred from homology"/>
<dbReference type="InterPro" id="IPR036188">
    <property type="entry name" value="FAD/NAD-bd_sf"/>
</dbReference>
<comment type="caution">
    <text evidence="7">The sequence shown here is derived from an EMBL/GenBank/DDBJ whole genome shotgun (WGS) entry which is preliminary data.</text>
</comment>
<protein>
    <submittedName>
        <fullName evidence="7">Dimethylaniline monooxygenase</fullName>
    </submittedName>
</protein>
<dbReference type="PIRSF" id="PIRSF000332">
    <property type="entry name" value="FMO"/>
    <property type="match status" value="1"/>
</dbReference>
<dbReference type="Proteomes" id="UP001431209">
    <property type="component" value="Unassembled WGS sequence"/>
</dbReference>
<comment type="similarity">
    <text evidence="1">Belongs to the FMO family.</text>
</comment>
<dbReference type="Pfam" id="PF00743">
    <property type="entry name" value="FMO-like"/>
    <property type="match status" value="1"/>
</dbReference>
<keyword evidence="3" id="KW-0274">FAD</keyword>
<evidence type="ECO:0000313" key="7">
    <source>
        <dbReference type="EMBL" id="KAL0489353.1"/>
    </source>
</evidence>
<keyword evidence="2" id="KW-0285">Flavoprotein</keyword>
<accession>A0AAW2ZK46</accession>
<dbReference type="PANTHER" id="PTHR23023">
    <property type="entry name" value="DIMETHYLANILINE MONOOXYGENASE"/>
    <property type="match status" value="1"/>
</dbReference>
<keyword evidence="8" id="KW-1185">Reference proteome</keyword>
<reference evidence="7 8" key="1">
    <citation type="submission" date="2024-03" db="EMBL/GenBank/DDBJ databases">
        <title>The Acrasis kona genome and developmental transcriptomes reveal deep origins of eukaryotic multicellular pathways.</title>
        <authorList>
            <person name="Sheikh S."/>
            <person name="Fu C.-J."/>
            <person name="Brown M.W."/>
            <person name="Baldauf S.L."/>
        </authorList>
    </citation>
    <scope>NUCLEOTIDE SEQUENCE [LARGE SCALE GENOMIC DNA]</scope>
    <source>
        <strain evidence="7 8">ATCC MYA-3509</strain>
    </source>
</reference>
<organism evidence="7 8">
    <name type="scientific">Acrasis kona</name>
    <dbReference type="NCBI Taxonomy" id="1008807"/>
    <lineage>
        <taxon>Eukaryota</taxon>
        <taxon>Discoba</taxon>
        <taxon>Heterolobosea</taxon>
        <taxon>Tetramitia</taxon>
        <taxon>Eutetramitia</taxon>
        <taxon>Acrasidae</taxon>
        <taxon>Acrasis</taxon>
    </lineage>
</organism>
<feature type="signal peptide" evidence="6">
    <location>
        <begin position="1"/>
        <end position="23"/>
    </location>
</feature>
<dbReference type="GO" id="GO:0004499">
    <property type="term" value="F:N,N-dimethylaniline monooxygenase activity"/>
    <property type="evidence" value="ECO:0007669"/>
    <property type="project" value="InterPro"/>
</dbReference>
<keyword evidence="5" id="KW-0560">Oxidoreductase</keyword>
<sequence>MSVLSLLFRGILHLIYLISRMFAKEQPTEQIFSKRRIKKIAIVGCGPSGMSALKNFLQDQKQHQYDRVVAFEKSPRFGGVWNLSKESPMYESLHTNTSRQMMTFSDFPLKNTIADYPSYEQIHDYLNAYGDHFKLRPYVQFETTVTRVQKVENKIHNDRPLVQWNVTTVHNNKETTELFDAVLISNGHYNIPRFPKEYVELSQTYKKGKVVHSKDYKNNDMFKDKVVVVVGLAASGSEICARIATAAKTTYASCRENTIVVPKYAWGKPTDQIGRRRCVKKLPILLQKIIELILVASQTVRGQAFRQVNKKLPKNVTPGISTECGQMIGDGRIHITLPMASFNKDTITFPVYGQEEPLVISPDYVVLCTGYDLEFSFFDPKQNILDIDPAIRRVMPLYKQIFHIKYPNLAFAGLPLRVEPILASETQVRYIDAVWSGEVGLPSEEGMNQDNTNRENYLKKNGIQLRFWHVVDHLTYVDDLARHGKFYAHSCKWSNSDMFVPLVFWPASPFQYRIDGRGSMPSARTGILTNW</sequence>
<evidence type="ECO:0000256" key="2">
    <source>
        <dbReference type="ARBA" id="ARBA00022630"/>
    </source>
</evidence>
<evidence type="ECO:0000313" key="8">
    <source>
        <dbReference type="Proteomes" id="UP001431209"/>
    </source>
</evidence>
<name>A0AAW2ZK46_9EUKA</name>
<gene>
    <name evidence="7" type="ORF">AKO1_009230</name>
</gene>
<keyword evidence="7" id="KW-0503">Monooxygenase</keyword>
<feature type="chain" id="PRO_5043677345" evidence="6">
    <location>
        <begin position="24"/>
        <end position="531"/>
    </location>
</feature>
<evidence type="ECO:0000256" key="6">
    <source>
        <dbReference type="SAM" id="SignalP"/>
    </source>
</evidence>
<evidence type="ECO:0000256" key="3">
    <source>
        <dbReference type="ARBA" id="ARBA00022827"/>
    </source>
</evidence>
<dbReference type="GO" id="GO:0050660">
    <property type="term" value="F:flavin adenine dinucleotide binding"/>
    <property type="evidence" value="ECO:0007669"/>
    <property type="project" value="InterPro"/>
</dbReference>
<dbReference type="Gene3D" id="3.50.50.60">
    <property type="entry name" value="FAD/NAD(P)-binding domain"/>
    <property type="match status" value="2"/>
</dbReference>
<keyword evidence="4" id="KW-0521">NADP</keyword>
<dbReference type="AlphaFoldDB" id="A0AAW2ZK46"/>
<dbReference type="InterPro" id="IPR050346">
    <property type="entry name" value="FMO-like"/>
</dbReference>
<evidence type="ECO:0000256" key="4">
    <source>
        <dbReference type="ARBA" id="ARBA00022857"/>
    </source>
</evidence>
<dbReference type="PRINTS" id="PR00370">
    <property type="entry name" value="FMOXYGENASE"/>
</dbReference>
<dbReference type="GO" id="GO:0050661">
    <property type="term" value="F:NADP binding"/>
    <property type="evidence" value="ECO:0007669"/>
    <property type="project" value="InterPro"/>
</dbReference>